<dbReference type="GO" id="GO:0005524">
    <property type="term" value="F:ATP binding"/>
    <property type="evidence" value="ECO:0007669"/>
    <property type="project" value="InterPro"/>
</dbReference>
<dbReference type="GO" id="GO:0016740">
    <property type="term" value="F:transferase activity"/>
    <property type="evidence" value="ECO:0007669"/>
    <property type="project" value="InterPro"/>
</dbReference>
<protein>
    <recommendedName>
        <fullName evidence="5">Chloramphenicol phosphotransferase</fullName>
    </recommendedName>
</protein>
<sequence>MNTGKLIILNGSSSCGKTSTCRVLQDMLEEQFILLGLDVYSQSTPPKQNNMMTIEPDYFSAKRYMKEGLEYYEIATGPLLDRVIFTSYRSIAVYLEAGMNVVSDQLFWTPQWFRAALDAFIPYHVFFVGVFVSDAEGVRRELQRSQASGSHDIVGNGRPGGWNRTSAVVTHKDMLYDFSIDNTYLSIHDTAQQIKSAYESTPNPMAWETLFQTFKSDKNS</sequence>
<comment type="caution">
    <text evidence="3">The sequence shown here is derived from an EMBL/GenBank/DDBJ whole genome shotgun (WGS) entry which is preliminary data.</text>
</comment>
<evidence type="ECO:0008006" key="5">
    <source>
        <dbReference type="Google" id="ProtNLM"/>
    </source>
</evidence>
<feature type="binding site" evidence="2">
    <location>
        <begin position="11"/>
        <end position="18"/>
    </location>
    <ligand>
        <name>ATP</name>
        <dbReference type="ChEBI" id="CHEBI:30616"/>
    </ligand>
</feature>
<evidence type="ECO:0000313" key="4">
    <source>
        <dbReference type="Proteomes" id="UP000192511"/>
    </source>
</evidence>
<gene>
    <name evidence="3" type="ORF">A6J39_014020</name>
</gene>
<dbReference type="EMBL" id="NBTX02000004">
    <property type="protein sequence ID" value="PNL62241.1"/>
    <property type="molecule type" value="Genomic_DNA"/>
</dbReference>
<accession>A0AAX0WUU2</accession>
<dbReference type="AlphaFoldDB" id="A0AAX0WUU2"/>
<evidence type="ECO:0000256" key="2">
    <source>
        <dbReference type="PIRSR" id="PIRSR007531-2"/>
    </source>
</evidence>
<feature type="active site" evidence="1">
    <location>
        <position position="38"/>
    </location>
</feature>
<keyword evidence="4" id="KW-1185">Reference proteome</keyword>
<proteinExistence type="predicted"/>
<evidence type="ECO:0000256" key="1">
    <source>
        <dbReference type="PIRSR" id="PIRSR007531-1"/>
    </source>
</evidence>
<reference evidence="3" key="1">
    <citation type="submission" date="2017-12" db="EMBL/GenBank/DDBJ databases">
        <title>FDA dAtabase for Regulatory Grade micrObial Sequences (FDA-ARGOS): Supporting development and validation of Infectious Disease Dx tests.</title>
        <authorList>
            <person name="Kerrigan L."/>
            <person name="Tallon L.J."/>
            <person name="Sadzewicz L."/>
            <person name="Sengamalay N."/>
            <person name="Ott S."/>
            <person name="Godinez A."/>
            <person name="Nagaraj S."/>
            <person name="Vavikolanu K."/>
            <person name="Vyas G."/>
            <person name="Nadendla S."/>
            <person name="Aluvathingal J."/>
            <person name="Sichtig H."/>
        </authorList>
    </citation>
    <scope>NUCLEOTIDE SEQUENCE [LARGE SCALE GENOMIC DNA]</scope>
    <source>
        <strain evidence="3">FDAARGOS_200</strain>
    </source>
</reference>
<organism evidence="3 4">
    <name type="scientific">Legionella anisa</name>
    <dbReference type="NCBI Taxonomy" id="28082"/>
    <lineage>
        <taxon>Bacteria</taxon>
        <taxon>Pseudomonadati</taxon>
        <taxon>Pseudomonadota</taxon>
        <taxon>Gammaproteobacteria</taxon>
        <taxon>Legionellales</taxon>
        <taxon>Legionellaceae</taxon>
        <taxon>Legionella</taxon>
    </lineage>
</organism>
<dbReference type="PIRSF" id="PIRSF007531">
    <property type="entry name" value="CPT"/>
    <property type="match status" value="1"/>
</dbReference>
<dbReference type="GeneID" id="98065391"/>
<dbReference type="InterPro" id="IPR012853">
    <property type="entry name" value="CPT"/>
</dbReference>
<dbReference type="InterPro" id="IPR027417">
    <property type="entry name" value="P-loop_NTPase"/>
</dbReference>
<dbReference type="Proteomes" id="UP000192511">
    <property type="component" value="Unassembled WGS sequence"/>
</dbReference>
<dbReference type="Gene3D" id="3.40.50.300">
    <property type="entry name" value="P-loop containing nucleotide triphosphate hydrolases"/>
    <property type="match status" value="1"/>
</dbReference>
<dbReference type="SUPFAM" id="SSF52540">
    <property type="entry name" value="P-loop containing nucleoside triphosphate hydrolases"/>
    <property type="match status" value="1"/>
</dbReference>
<name>A0AAX0WUU2_9GAMM</name>
<dbReference type="RefSeq" id="WP_019235491.1">
    <property type="nucleotide sequence ID" value="NZ_CAAAHR010000022.1"/>
</dbReference>
<dbReference type="Pfam" id="PF07931">
    <property type="entry name" value="CPT"/>
    <property type="match status" value="1"/>
</dbReference>
<evidence type="ECO:0000313" key="3">
    <source>
        <dbReference type="EMBL" id="PNL62241.1"/>
    </source>
</evidence>